<comment type="caution">
    <text evidence="2">The sequence shown here is derived from an EMBL/GenBank/DDBJ whole genome shotgun (WGS) entry which is preliminary data.</text>
</comment>
<dbReference type="AlphaFoldDB" id="A0A4Q4M0K4"/>
<sequence>MWISSETRVKNVRAYAGLQDRDGEILLEIALDEAKKLQEADPEITWGHIVGKKVDEVAERINLQLRQNGVIEVDNYVVKYVVSRRLISQKSQKSLKNSAGKNGSPSTAISPPEKSKQTEQTKRPYDPIRDV</sequence>
<evidence type="ECO:0000256" key="1">
    <source>
        <dbReference type="SAM" id="MobiDB-lite"/>
    </source>
</evidence>
<name>A0A4Q4M0K4_9PLEO</name>
<dbReference type="Proteomes" id="UP000292402">
    <property type="component" value="Unassembled WGS sequence"/>
</dbReference>
<feature type="compositionally biased region" description="Polar residues" evidence="1">
    <location>
        <begin position="89"/>
        <end position="109"/>
    </location>
</feature>
<feature type="region of interest" description="Disordered" evidence="1">
    <location>
        <begin position="89"/>
        <end position="131"/>
    </location>
</feature>
<accession>A0A4Q4M0K4</accession>
<evidence type="ECO:0000313" key="2">
    <source>
        <dbReference type="EMBL" id="RYN25371.1"/>
    </source>
</evidence>
<feature type="compositionally biased region" description="Basic and acidic residues" evidence="1">
    <location>
        <begin position="113"/>
        <end position="131"/>
    </location>
</feature>
<evidence type="ECO:0000313" key="3">
    <source>
        <dbReference type="Proteomes" id="UP000292402"/>
    </source>
</evidence>
<gene>
    <name evidence="2" type="ORF">AA0114_g12699</name>
</gene>
<protein>
    <submittedName>
        <fullName evidence="2">Uncharacterized protein</fullName>
    </submittedName>
</protein>
<organism evidence="2 3">
    <name type="scientific">Alternaria tenuissima</name>
    <dbReference type="NCBI Taxonomy" id="119927"/>
    <lineage>
        <taxon>Eukaryota</taxon>
        <taxon>Fungi</taxon>
        <taxon>Dikarya</taxon>
        <taxon>Ascomycota</taxon>
        <taxon>Pezizomycotina</taxon>
        <taxon>Dothideomycetes</taxon>
        <taxon>Pleosporomycetidae</taxon>
        <taxon>Pleosporales</taxon>
        <taxon>Pleosporineae</taxon>
        <taxon>Pleosporaceae</taxon>
        <taxon>Alternaria</taxon>
        <taxon>Alternaria sect. Alternaria</taxon>
        <taxon>Alternaria alternata complex</taxon>
    </lineage>
</organism>
<proteinExistence type="predicted"/>
<reference evidence="3" key="1">
    <citation type="journal article" date="2019" name="bioRxiv">
        <title>Genomics, evolutionary history and diagnostics of the Alternaria alternata species group including apple and Asian pear pathotypes.</title>
        <authorList>
            <person name="Armitage A.D."/>
            <person name="Cockerton H.M."/>
            <person name="Sreenivasaprasad S."/>
            <person name="Woodhall J.W."/>
            <person name="Lane C.R."/>
            <person name="Harrison R.J."/>
            <person name="Clarkson J.P."/>
        </authorList>
    </citation>
    <scope>NUCLEOTIDE SEQUENCE [LARGE SCALE GENOMIC DNA]</scope>
    <source>
        <strain evidence="3">FERA 1082</strain>
    </source>
</reference>
<dbReference type="EMBL" id="PDXA01000096">
    <property type="protein sequence ID" value="RYN25371.1"/>
    <property type="molecule type" value="Genomic_DNA"/>
</dbReference>